<dbReference type="InterPro" id="IPR008927">
    <property type="entry name" value="6-PGluconate_DH-like_C_sf"/>
</dbReference>
<dbReference type="PANTHER" id="PTHR11645:SF53">
    <property type="entry name" value="PYRROLINE-5-CARBOXYLATE REDUCTASE 3"/>
    <property type="match status" value="1"/>
</dbReference>
<evidence type="ECO:0000256" key="3">
    <source>
        <dbReference type="PIRSR" id="PIRSR000193-1"/>
    </source>
</evidence>
<dbReference type="Proteomes" id="UP000009231">
    <property type="component" value="Chromosome"/>
</dbReference>
<dbReference type="HAMAP" id="MF_01925">
    <property type="entry name" value="P5C_reductase"/>
    <property type="match status" value="1"/>
</dbReference>
<dbReference type="KEGG" id="mew:MSWAN_2208"/>
<dbReference type="UniPathway" id="UPA00098">
    <property type="reaction ID" value="UER00361"/>
</dbReference>
<evidence type="ECO:0000313" key="7">
    <source>
        <dbReference type="Proteomes" id="UP000009231"/>
    </source>
</evidence>
<dbReference type="SUPFAM" id="SSF48179">
    <property type="entry name" value="6-phosphogluconate dehydrogenase C-terminal domain-like"/>
    <property type="match status" value="1"/>
</dbReference>
<proteinExistence type="inferred from homology"/>
<dbReference type="InterPro" id="IPR036291">
    <property type="entry name" value="NAD(P)-bd_dom_sf"/>
</dbReference>
<evidence type="ECO:0000259" key="5">
    <source>
        <dbReference type="Pfam" id="PF14748"/>
    </source>
</evidence>
<keyword evidence="7" id="KW-1185">Reference proteome</keyword>
<feature type="binding site" evidence="3">
    <location>
        <position position="57"/>
    </location>
    <ligand>
        <name>NADPH</name>
        <dbReference type="ChEBI" id="CHEBI:57783"/>
    </ligand>
</feature>
<reference evidence="6 7" key="1">
    <citation type="journal article" date="2014" name="Int. J. Syst. Evol. Microbiol.">
        <title>Methanobacterium paludis sp. nov. and a novel strain of Methanobacterium lacus isolated from northern peatlands.</title>
        <authorList>
            <person name="Cadillo-Quiroz H."/>
            <person name="Brauer S.L."/>
            <person name="Goodson N."/>
            <person name="Yavitt J.B."/>
            <person name="Zinder S.H."/>
        </authorList>
    </citation>
    <scope>NUCLEOTIDE SEQUENCE [LARGE SCALE GENOMIC DNA]</scope>
    <source>
        <strain evidence="7">DSM 25820 / JCM 18151 / SWAN1</strain>
    </source>
</reference>
<name>F6D4H6_METPW</name>
<dbReference type="PANTHER" id="PTHR11645">
    <property type="entry name" value="PYRROLINE-5-CARBOXYLATE REDUCTASE"/>
    <property type="match status" value="1"/>
</dbReference>
<sequence>MEKIGFIGYGSMGSMIINGILSSKVLHPEEVIIATRTESKLENLKKKYPEVEIAHKNIDLAQKCPKIFIFVDTGDLKGLIREINNFFMKDVHIIYISAGLSFEDVATVFSGKTSKVIPTITSKVGEGVSLVCHSPDVNPKDVEFVDKIFGAIGDVKVINEEDLEAATNLTSCSPAFLALILMKFAEAGSRISGFSMQETEEMVIKTFYGTSKLLYEENMGVEDIISRVATPGGITEEGLKVLKRDLPPVFDELFKTTIGKHEVLKKNSKS</sequence>
<dbReference type="GO" id="GO:0004735">
    <property type="term" value="F:pyrroline-5-carboxylate reductase activity"/>
    <property type="evidence" value="ECO:0007669"/>
    <property type="project" value="UniProtKB-UniRule"/>
</dbReference>
<comment type="catalytic activity">
    <reaction evidence="2">
        <text>L-proline + NAD(+) = (S)-1-pyrroline-5-carboxylate + NADH + 2 H(+)</text>
        <dbReference type="Rhea" id="RHEA:14105"/>
        <dbReference type="ChEBI" id="CHEBI:15378"/>
        <dbReference type="ChEBI" id="CHEBI:17388"/>
        <dbReference type="ChEBI" id="CHEBI:57540"/>
        <dbReference type="ChEBI" id="CHEBI:57945"/>
        <dbReference type="ChEBI" id="CHEBI:60039"/>
        <dbReference type="EC" id="1.5.1.2"/>
    </reaction>
</comment>
<keyword evidence="2" id="KW-0641">Proline biosynthesis</keyword>
<comment type="subcellular location">
    <subcellularLocation>
        <location evidence="2">Cytoplasm</location>
    </subcellularLocation>
</comment>
<evidence type="ECO:0000256" key="2">
    <source>
        <dbReference type="HAMAP-Rule" id="MF_01925"/>
    </source>
</evidence>
<comment type="catalytic activity">
    <reaction evidence="2">
        <text>L-proline + NADP(+) = (S)-1-pyrroline-5-carboxylate + NADPH + 2 H(+)</text>
        <dbReference type="Rhea" id="RHEA:14109"/>
        <dbReference type="ChEBI" id="CHEBI:15378"/>
        <dbReference type="ChEBI" id="CHEBI:17388"/>
        <dbReference type="ChEBI" id="CHEBI:57783"/>
        <dbReference type="ChEBI" id="CHEBI:58349"/>
        <dbReference type="ChEBI" id="CHEBI:60039"/>
        <dbReference type="EC" id="1.5.1.2"/>
    </reaction>
</comment>
<dbReference type="GO" id="GO:0055129">
    <property type="term" value="P:L-proline biosynthetic process"/>
    <property type="evidence" value="ECO:0007669"/>
    <property type="project" value="UniProtKB-UniRule"/>
</dbReference>
<protein>
    <recommendedName>
        <fullName evidence="2">Pyrroline-5-carboxylate reductase</fullName>
        <shortName evidence="2">P5C reductase</shortName>
        <shortName evidence="2">P5CR</shortName>
        <ecNumber evidence="2">1.5.1.2</ecNumber>
    </recommendedName>
    <alternativeName>
        <fullName evidence="2">PCA reductase</fullName>
    </alternativeName>
</protein>
<dbReference type="eggNOG" id="arCOG00455">
    <property type="taxonomic scope" value="Archaea"/>
</dbReference>
<dbReference type="InterPro" id="IPR028939">
    <property type="entry name" value="P5C_Rdtase_cat_N"/>
</dbReference>
<comment type="pathway">
    <text evidence="2">Amino-acid biosynthesis; L-proline biosynthesis; L-proline from L-glutamate 5-semialdehyde: step 1/1.</text>
</comment>
<dbReference type="Pfam" id="PF14748">
    <property type="entry name" value="P5CR_dimer"/>
    <property type="match status" value="1"/>
</dbReference>
<dbReference type="GO" id="GO:0005737">
    <property type="term" value="C:cytoplasm"/>
    <property type="evidence" value="ECO:0007669"/>
    <property type="project" value="UniProtKB-SubCell"/>
</dbReference>
<dbReference type="OrthoDB" id="25257at2157"/>
<dbReference type="RefSeq" id="WP_013826715.1">
    <property type="nucleotide sequence ID" value="NC_015574.1"/>
</dbReference>
<dbReference type="STRING" id="868131.MSWAN_2208"/>
<dbReference type="EC" id="1.5.1.2" evidence="2"/>
<dbReference type="Pfam" id="PF03807">
    <property type="entry name" value="F420_oxidored"/>
    <property type="match status" value="1"/>
</dbReference>
<dbReference type="HOGENOM" id="CLU_042344_2_0_2"/>
<comment type="similarity">
    <text evidence="1 2">Belongs to the pyrroline-5-carboxylate reductase family.</text>
</comment>
<feature type="binding site" evidence="3">
    <location>
        <position position="35"/>
    </location>
    <ligand>
        <name>NADP(+)</name>
        <dbReference type="ChEBI" id="CHEBI:58349"/>
    </ligand>
</feature>
<dbReference type="Gene3D" id="3.40.50.720">
    <property type="entry name" value="NAD(P)-binding Rossmann-like Domain"/>
    <property type="match status" value="1"/>
</dbReference>
<dbReference type="PIRSF" id="PIRSF000193">
    <property type="entry name" value="Pyrrol-5-carb_rd"/>
    <property type="match status" value="1"/>
</dbReference>
<keyword evidence="2 6" id="KW-0560">Oxidoreductase</keyword>
<dbReference type="GeneID" id="10669733"/>
<dbReference type="InterPro" id="IPR000304">
    <property type="entry name" value="Pyrroline-COOH_reductase"/>
</dbReference>
<dbReference type="Gene3D" id="1.10.3730.10">
    <property type="entry name" value="ProC C-terminal domain-like"/>
    <property type="match status" value="1"/>
</dbReference>
<keyword evidence="2 3" id="KW-0521">NADP</keyword>
<feature type="domain" description="Pyrroline-5-carboxylate reductase dimerisation" evidence="5">
    <location>
        <begin position="160"/>
        <end position="260"/>
    </location>
</feature>
<evidence type="ECO:0000259" key="4">
    <source>
        <dbReference type="Pfam" id="PF03807"/>
    </source>
</evidence>
<feature type="domain" description="Pyrroline-5-carboxylate reductase catalytic N-terminal" evidence="4">
    <location>
        <begin position="3"/>
        <end position="91"/>
    </location>
</feature>
<dbReference type="EMBL" id="CP002772">
    <property type="protein sequence ID" value="AEG19216.1"/>
    <property type="molecule type" value="Genomic_DNA"/>
</dbReference>
<dbReference type="InterPro" id="IPR029036">
    <property type="entry name" value="P5CR_dimer"/>
</dbReference>
<gene>
    <name evidence="2" type="primary">proC</name>
    <name evidence="6" type="ordered locus">MSWAN_2208</name>
</gene>
<keyword evidence="2" id="KW-0963">Cytoplasm</keyword>
<dbReference type="SUPFAM" id="SSF51735">
    <property type="entry name" value="NAD(P)-binding Rossmann-fold domains"/>
    <property type="match status" value="1"/>
</dbReference>
<accession>F6D4H6</accession>
<comment type="function">
    <text evidence="2">Catalyzes the reduction of 1-pyrroline-5-carboxylate (PCA) to L-proline.</text>
</comment>
<dbReference type="AlphaFoldDB" id="F6D4H6"/>
<evidence type="ECO:0000313" key="6">
    <source>
        <dbReference type="EMBL" id="AEG19216.1"/>
    </source>
</evidence>
<feature type="binding site" evidence="3">
    <location>
        <begin position="7"/>
        <end position="12"/>
    </location>
    <ligand>
        <name>NADP(+)</name>
        <dbReference type="ChEBI" id="CHEBI:58349"/>
    </ligand>
</feature>
<keyword evidence="2" id="KW-0028">Amino-acid biosynthesis</keyword>
<organism evidence="6 7">
    <name type="scientific">Methanobacterium paludis (strain DSM 25820 / JCM 18151 / SWAN1)</name>
    <dbReference type="NCBI Taxonomy" id="868131"/>
    <lineage>
        <taxon>Archaea</taxon>
        <taxon>Methanobacteriati</taxon>
        <taxon>Methanobacteriota</taxon>
        <taxon>Methanomada group</taxon>
        <taxon>Methanobacteria</taxon>
        <taxon>Methanobacteriales</taxon>
        <taxon>Methanobacteriaceae</taxon>
        <taxon>Methanobacterium</taxon>
    </lineage>
</organism>
<evidence type="ECO:0000256" key="1">
    <source>
        <dbReference type="ARBA" id="ARBA00005525"/>
    </source>
</evidence>